<feature type="compositionally biased region" description="Basic and acidic residues" evidence="1">
    <location>
        <begin position="232"/>
        <end position="251"/>
    </location>
</feature>
<feature type="compositionally biased region" description="Basic residues" evidence="1">
    <location>
        <begin position="220"/>
        <end position="231"/>
    </location>
</feature>
<dbReference type="InterPro" id="IPR013536">
    <property type="entry name" value="WLM_dom"/>
</dbReference>
<dbReference type="GO" id="GO:0008237">
    <property type="term" value="F:metallopeptidase activity"/>
    <property type="evidence" value="ECO:0007669"/>
    <property type="project" value="TreeGrafter"/>
</dbReference>
<feature type="region of interest" description="Disordered" evidence="1">
    <location>
        <begin position="220"/>
        <end position="257"/>
    </location>
</feature>
<feature type="domain" description="WLM" evidence="2">
    <location>
        <begin position="10"/>
        <end position="297"/>
    </location>
</feature>
<name>A0A2K1R1W4_9PEZI</name>
<comment type="caution">
    <text evidence="3">The sequence shown here is derived from an EMBL/GenBank/DDBJ whole genome shotgun (WGS) entry which is preliminary data.</text>
</comment>
<feature type="region of interest" description="Disordered" evidence="1">
    <location>
        <begin position="299"/>
        <end position="340"/>
    </location>
</feature>
<dbReference type="Gene3D" id="3.30.2010.10">
    <property type="entry name" value="Metalloproteases ('zincins'), catalytic domain"/>
    <property type="match status" value="1"/>
</dbReference>
<evidence type="ECO:0000259" key="2">
    <source>
        <dbReference type="PROSITE" id="PS51397"/>
    </source>
</evidence>
<evidence type="ECO:0000313" key="3">
    <source>
        <dbReference type="EMBL" id="PNS21250.1"/>
    </source>
</evidence>
<accession>A0A2K1R1W4</accession>
<dbReference type="PANTHER" id="PTHR46622:SF1">
    <property type="entry name" value="DNA-DEPENDENT METALLOPROTEASE WSS1"/>
    <property type="match status" value="1"/>
</dbReference>
<reference evidence="3 4" key="1">
    <citation type="submission" date="2017-06" db="EMBL/GenBank/DDBJ databases">
        <title>Draft genome sequence of a variant of Elsinoe murrayae.</title>
        <authorList>
            <person name="Cheng Q."/>
        </authorList>
    </citation>
    <scope>NUCLEOTIDE SEQUENCE [LARGE SCALE GENOMIC DNA]</scope>
    <source>
        <strain evidence="3 4">CQ-2017a</strain>
    </source>
</reference>
<dbReference type="InParanoid" id="A0A2K1R1W4"/>
<proteinExistence type="predicted"/>
<evidence type="ECO:0000256" key="1">
    <source>
        <dbReference type="SAM" id="MobiDB-lite"/>
    </source>
</evidence>
<protein>
    <recommendedName>
        <fullName evidence="2">WLM domain-containing protein</fullName>
    </recommendedName>
</protein>
<dbReference type="STRING" id="2082308.A0A2K1R1W4"/>
<feature type="region of interest" description="Disordered" evidence="1">
    <location>
        <begin position="378"/>
        <end position="413"/>
    </location>
</feature>
<dbReference type="PROSITE" id="PS51397">
    <property type="entry name" value="WLM"/>
    <property type="match status" value="1"/>
</dbReference>
<keyword evidence="4" id="KW-1185">Reference proteome</keyword>
<organism evidence="3 4">
    <name type="scientific">Sphaceloma murrayae</name>
    <dbReference type="NCBI Taxonomy" id="2082308"/>
    <lineage>
        <taxon>Eukaryota</taxon>
        <taxon>Fungi</taxon>
        <taxon>Dikarya</taxon>
        <taxon>Ascomycota</taxon>
        <taxon>Pezizomycotina</taxon>
        <taxon>Dothideomycetes</taxon>
        <taxon>Dothideomycetidae</taxon>
        <taxon>Myriangiales</taxon>
        <taxon>Elsinoaceae</taxon>
        <taxon>Sphaceloma</taxon>
    </lineage>
</organism>
<dbReference type="PANTHER" id="PTHR46622">
    <property type="entry name" value="DNA-DEPENDENT METALLOPROTEASE WSS1"/>
    <property type="match status" value="1"/>
</dbReference>
<gene>
    <name evidence="3" type="ORF">CAC42_1029</name>
</gene>
<sequence>MPLNTLRLNQKHLHPNERITFIKPLPDLSTTKRAERFLEKVAAICYPIMKAHSLSITTLEEFPPNREFMGRNFNGGEVIQLVLRRMPVRRWDQSRQGFVSRSDLGENGVVVRGNQARLDPHSTDFVAERDGQDDGWLSMRAVQAVMMHELAHCIEMNHSKAFWKVRNIYMDHLKILWQRGYTGEGVWGRGQLLDDGTFERGDGGGANGFEDVCGGAYRGRGRGRKRGKKEKAKVTYAERKQRKLEKTEGKFGKGQSVGDNEHVKVMLEGKYNGTKPKVAGSKRGRDLRAAAALARFEKDKVEKEKAQQQQLIDEDETESGSGSETESESEGTRLLDAAGKQIKDAKGNGLYKVCEETDTKRDEDAKDELDELDGLVDYKEYTEPEEAATSRSRTMTIAKPKPSSEKAQDLGSDGKLIPVDIESSVEVPSIVTQNDCDRGKGCPICSLENEPGSATCMACAHVIGNAKQKTVGLGATSMLATQG</sequence>
<dbReference type="GO" id="GO:0005634">
    <property type="term" value="C:nucleus"/>
    <property type="evidence" value="ECO:0007669"/>
    <property type="project" value="TreeGrafter"/>
</dbReference>
<dbReference type="OrthoDB" id="447842at2759"/>
<evidence type="ECO:0000313" key="4">
    <source>
        <dbReference type="Proteomes" id="UP000243797"/>
    </source>
</evidence>
<dbReference type="InterPro" id="IPR053000">
    <property type="entry name" value="WSS1-like_metalloprotease"/>
</dbReference>
<dbReference type="Pfam" id="PF08325">
    <property type="entry name" value="WLM"/>
    <property type="match status" value="2"/>
</dbReference>
<dbReference type="GO" id="GO:0006281">
    <property type="term" value="P:DNA repair"/>
    <property type="evidence" value="ECO:0007669"/>
    <property type="project" value="TreeGrafter"/>
</dbReference>
<dbReference type="Proteomes" id="UP000243797">
    <property type="component" value="Unassembled WGS sequence"/>
</dbReference>
<dbReference type="AlphaFoldDB" id="A0A2K1R1W4"/>
<dbReference type="EMBL" id="NKHZ01000011">
    <property type="protein sequence ID" value="PNS21250.1"/>
    <property type="molecule type" value="Genomic_DNA"/>
</dbReference>